<sequence>MTDSDTPQEPALLTLRLTRGPAAGTELVVQAPAQILGRTRVPRQLQIKDPNVSERHAQIAWDGKTWTVRDLGSSNGTTLNGRALERQGDACPLRNGDVIGFGDETEAAAEVLPAPDESQTVEHYIQAEAARLAEKLRARAEQATNKLRREWATHAKGVFT</sequence>
<feature type="domain" description="FHA" evidence="1">
    <location>
        <begin position="34"/>
        <end position="84"/>
    </location>
</feature>
<dbReference type="EMBL" id="GDKF01007573">
    <property type="protein sequence ID" value="JAT71049.1"/>
    <property type="molecule type" value="Transcribed_RNA"/>
</dbReference>
<dbReference type="InterPro" id="IPR050923">
    <property type="entry name" value="Cell_Proc_Reg/RNA_Proc"/>
</dbReference>
<gene>
    <name evidence="2" type="ORF">g.322</name>
</gene>
<dbReference type="InterPro" id="IPR008984">
    <property type="entry name" value="SMAD_FHA_dom_sf"/>
</dbReference>
<reference evidence="2" key="1">
    <citation type="submission" date="2015-08" db="EMBL/GenBank/DDBJ databases">
        <authorList>
            <person name="Babu N.S."/>
            <person name="Beckwith C.J."/>
            <person name="Beseler K.G."/>
            <person name="Brison A."/>
            <person name="Carone J.V."/>
            <person name="Caskin T.P."/>
            <person name="Diamond M."/>
            <person name="Durham M.E."/>
            <person name="Foxe J.M."/>
            <person name="Go M."/>
            <person name="Henderson B.A."/>
            <person name="Jones I.B."/>
            <person name="McGettigan J.A."/>
            <person name="Micheletti S.J."/>
            <person name="Nasrallah M.E."/>
            <person name="Ortiz D."/>
            <person name="Piller C.R."/>
            <person name="Privatt S.R."/>
            <person name="Schneider S.L."/>
            <person name="Sharp S."/>
            <person name="Smith T.C."/>
            <person name="Stanton J.D."/>
            <person name="Ullery H.E."/>
            <person name="Wilson R.J."/>
            <person name="Serrano M.G."/>
            <person name="Buck G."/>
            <person name="Lee V."/>
            <person name="Wang Y."/>
            <person name="Carvalho R."/>
            <person name="Voegtly L."/>
            <person name="Shi R."/>
            <person name="Duckworth R."/>
            <person name="Johnson A."/>
            <person name="Loviza R."/>
            <person name="Walstead R."/>
            <person name="Shah Z."/>
            <person name="Kiflezghi M."/>
            <person name="Wade K."/>
            <person name="Ball S.L."/>
            <person name="Bradley K.W."/>
            <person name="Asai D.J."/>
            <person name="Bowman C.A."/>
            <person name="Russell D.A."/>
            <person name="Pope W.H."/>
            <person name="Jacobs-Sera D."/>
            <person name="Hendrix R.W."/>
            <person name="Hatfull G.F."/>
        </authorList>
    </citation>
    <scope>NUCLEOTIDE SEQUENCE</scope>
</reference>
<dbReference type="PROSITE" id="PS50006">
    <property type="entry name" value="FHA_DOMAIN"/>
    <property type="match status" value="1"/>
</dbReference>
<accession>A0A1D1ZVU2</accession>
<dbReference type="SUPFAM" id="SSF49879">
    <property type="entry name" value="SMAD/FHA domain"/>
    <property type="match status" value="1"/>
</dbReference>
<proteinExistence type="predicted"/>
<organism evidence="2">
    <name type="scientific">Auxenochlorella protothecoides</name>
    <name type="common">Green microalga</name>
    <name type="synonym">Chlorella protothecoides</name>
    <dbReference type="NCBI Taxonomy" id="3075"/>
    <lineage>
        <taxon>Eukaryota</taxon>
        <taxon>Viridiplantae</taxon>
        <taxon>Chlorophyta</taxon>
        <taxon>core chlorophytes</taxon>
        <taxon>Trebouxiophyceae</taxon>
        <taxon>Chlorellales</taxon>
        <taxon>Chlorellaceae</taxon>
        <taxon>Auxenochlorella</taxon>
    </lineage>
</organism>
<dbReference type="InterPro" id="IPR000253">
    <property type="entry name" value="FHA_dom"/>
</dbReference>
<name>A0A1D1ZVU2_AUXPR</name>
<dbReference type="SMART" id="SM00240">
    <property type="entry name" value="FHA"/>
    <property type="match status" value="1"/>
</dbReference>
<dbReference type="Pfam" id="PF00498">
    <property type="entry name" value="FHA"/>
    <property type="match status" value="1"/>
</dbReference>
<evidence type="ECO:0000313" key="2">
    <source>
        <dbReference type="EMBL" id="JAT71049.1"/>
    </source>
</evidence>
<dbReference type="Gene3D" id="2.60.200.20">
    <property type="match status" value="1"/>
</dbReference>
<protein>
    <recommendedName>
        <fullName evidence="1">FHA domain-containing protein</fullName>
    </recommendedName>
</protein>
<dbReference type="PANTHER" id="PTHR23308">
    <property type="entry name" value="NUCLEAR INHIBITOR OF PROTEIN PHOSPHATASE-1"/>
    <property type="match status" value="1"/>
</dbReference>
<dbReference type="AlphaFoldDB" id="A0A1D1ZVU2"/>
<evidence type="ECO:0000259" key="1">
    <source>
        <dbReference type="PROSITE" id="PS50006"/>
    </source>
</evidence>